<organism evidence="2 3">
    <name type="scientific">Indibacter alkaliphilus (strain CCUG 57479 / KCTC 22604 / LW1)</name>
    <dbReference type="NCBI Taxonomy" id="1189612"/>
    <lineage>
        <taxon>Bacteria</taxon>
        <taxon>Pseudomonadati</taxon>
        <taxon>Bacteroidota</taxon>
        <taxon>Cytophagia</taxon>
        <taxon>Cytophagales</taxon>
        <taxon>Cyclobacteriaceae</taxon>
    </lineage>
</organism>
<dbReference type="InterPro" id="IPR007421">
    <property type="entry name" value="Schlafen_AlbA_2_dom"/>
</dbReference>
<dbReference type="Proteomes" id="UP000006073">
    <property type="component" value="Unassembled WGS sequence"/>
</dbReference>
<keyword evidence="3" id="KW-1185">Reference proteome</keyword>
<comment type="caution">
    <text evidence="2">The sequence shown here is derived from an EMBL/GenBank/DDBJ whole genome shotgun (WGS) entry which is preliminary data.</text>
</comment>
<sequence length="142" mass="16355">MLSAKKDSEYISLLIMQPEGETLDFKQNISNSEKIAKTLVAFANTSGGKIVIGVSDRKEIIGIDEHEEVFMIERASEKYCQPPVPIYFELYLHENYNYDTEMTEEKYILVVNVPKSSQKHFLLNKKGDLTSYIRIDDRSIPE</sequence>
<dbReference type="STRING" id="1189612.A33Q_1329"/>
<feature type="domain" description="Schlafen AlbA-2" evidence="1">
    <location>
        <begin position="19"/>
        <end position="139"/>
    </location>
</feature>
<evidence type="ECO:0000313" key="3">
    <source>
        <dbReference type="Proteomes" id="UP000006073"/>
    </source>
</evidence>
<evidence type="ECO:0000259" key="1">
    <source>
        <dbReference type="Pfam" id="PF04326"/>
    </source>
</evidence>
<name>S2DN79_INDAL</name>
<reference evidence="2 3" key="1">
    <citation type="journal article" date="2013" name="Genome Announc.">
        <title>Draft Genome Sequence of Indibacter alkaliphilus Strain LW1T, Isolated from Lonar Lake, a Haloalkaline Lake in the Buldana District of Maharashtra, India.</title>
        <authorList>
            <person name="Singh A."/>
            <person name="Kumar Jangir P."/>
            <person name="Sharma R."/>
            <person name="Singh A."/>
            <person name="Kumar Pinnaka A."/>
            <person name="Shivaji S."/>
        </authorList>
    </citation>
    <scope>NUCLEOTIDE SEQUENCE [LARGE SCALE GENOMIC DNA]</scope>
    <source>
        <strain evidence="3">CCUG 57479 / KCTC 22604 / LW1</strain>
    </source>
</reference>
<dbReference type="PANTHER" id="PTHR30595:SF6">
    <property type="entry name" value="SCHLAFEN ALBA-2 DOMAIN-CONTAINING PROTEIN"/>
    <property type="match status" value="1"/>
</dbReference>
<dbReference type="PANTHER" id="PTHR30595">
    <property type="entry name" value="GLPR-RELATED TRANSCRIPTIONAL REPRESSOR"/>
    <property type="match status" value="1"/>
</dbReference>
<dbReference type="Pfam" id="PF04326">
    <property type="entry name" value="SLFN_AlbA_2"/>
    <property type="match status" value="1"/>
</dbReference>
<dbReference type="eggNOG" id="COG2865">
    <property type="taxonomic scope" value="Bacteria"/>
</dbReference>
<dbReference type="OrthoDB" id="9810282at2"/>
<gene>
    <name evidence="2" type="ORF">A33Q_1329</name>
</gene>
<protein>
    <recommendedName>
        <fullName evidence="1">Schlafen AlbA-2 domain-containing protein</fullName>
    </recommendedName>
</protein>
<evidence type="ECO:0000313" key="2">
    <source>
        <dbReference type="EMBL" id="EOZ98675.1"/>
    </source>
</evidence>
<dbReference type="InterPro" id="IPR038461">
    <property type="entry name" value="Schlafen_AlbA_2_dom_sf"/>
</dbReference>
<dbReference type="EMBL" id="ALWO02000023">
    <property type="protein sequence ID" value="EOZ98675.1"/>
    <property type="molecule type" value="Genomic_DNA"/>
</dbReference>
<proteinExistence type="predicted"/>
<accession>S2DN79</accession>
<dbReference type="RefSeq" id="WP_009032638.1">
    <property type="nucleotide sequence ID" value="NZ_ALWO02000023.1"/>
</dbReference>
<dbReference type="Gene3D" id="3.30.950.30">
    <property type="entry name" value="Schlafen, AAA domain"/>
    <property type="match status" value="1"/>
</dbReference>
<dbReference type="AlphaFoldDB" id="S2DN79"/>